<dbReference type="GO" id="GO:1990698">
    <property type="term" value="F:palmitoleoyltransferase activity"/>
    <property type="evidence" value="ECO:0007669"/>
    <property type="project" value="UniProtKB-EC"/>
</dbReference>
<dbReference type="GO" id="GO:0016020">
    <property type="term" value="C:membrane"/>
    <property type="evidence" value="ECO:0007669"/>
    <property type="project" value="UniProtKB-SubCell"/>
</dbReference>
<name>A0A8B7ZWC5_ACAPL</name>
<keyword evidence="7" id="KW-0012">Acyltransferase</keyword>
<comment type="subcellular location">
    <subcellularLocation>
        <location evidence="1">Membrane</location>
        <topology evidence="1">Multi-pass membrane protein</topology>
    </subcellularLocation>
</comment>
<dbReference type="EC" id="2.3.1.250" evidence="9"/>
<keyword evidence="2" id="KW-0808">Transferase</keyword>
<evidence type="ECO:0000256" key="8">
    <source>
        <dbReference type="ARBA" id="ARBA00038269"/>
    </source>
</evidence>
<feature type="transmembrane region" description="Helical" evidence="12">
    <location>
        <begin position="400"/>
        <end position="421"/>
    </location>
</feature>
<feature type="transmembrane region" description="Helical" evidence="12">
    <location>
        <begin position="499"/>
        <end position="520"/>
    </location>
</feature>
<reference evidence="14" key="1">
    <citation type="submission" date="2025-08" db="UniProtKB">
        <authorList>
            <consortium name="RefSeq"/>
        </authorList>
    </citation>
    <scope>IDENTIFICATION</scope>
</reference>
<evidence type="ECO:0000256" key="6">
    <source>
        <dbReference type="ARBA" id="ARBA00023136"/>
    </source>
</evidence>
<proteinExistence type="inferred from homology"/>
<evidence type="ECO:0000256" key="2">
    <source>
        <dbReference type="ARBA" id="ARBA00022679"/>
    </source>
</evidence>
<keyword evidence="3" id="KW-0879">Wnt signaling pathway</keyword>
<keyword evidence="13" id="KW-1185">Reference proteome</keyword>
<feature type="transmembrane region" description="Helical" evidence="12">
    <location>
        <begin position="456"/>
        <end position="479"/>
    </location>
</feature>
<feature type="transmembrane region" description="Helical" evidence="12">
    <location>
        <begin position="231"/>
        <end position="256"/>
    </location>
</feature>
<dbReference type="AlphaFoldDB" id="A0A8B7ZWC5"/>
<dbReference type="GO" id="GO:0016055">
    <property type="term" value="P:Wnt signaling pathway"/>
    <property type="evidence" value="ECO:0007669"/>
    <property type="project" value="UniProtKB-KW"/>
</dbReference>
<evidence type="ECO:0000256" key="3">
    <source>
        <dbReference type="ARBA" id="ARBA00022687"/>
    </source>
</evidence>
<dbReference type="GO" id="GO:0017147">
    <property type="term" value="F:Wnt-protein binding"/>
    <property type="evidence" value="ECO:0007669"/>
    <property type="project" value="TreeGrafter"/>
</dbReference>
<dbReference type="GeneID" id="110988533"/>
<evidence type="ECO:0000256" key="11">
    <source>
        <dbReference type="ARBA" id="ARBA00047978"/>
    </source>
</evidence>
<dbReference type="CTD" id="64840"/>
<accession>A0A8B7ZWC5</accession>
<keyword evidence="5 12" id="KW-1133">Transmembrane helix</keyword>
<evidence type="ECO:0000256" key="7">
    <source>
        <dbReference type="ARBA" id="ARBA00023315"/>
    </source>
</evidence>
<dbReference type="GO" id="GO:0061355">
    <property type="term" value="P:Wnt protein secretion"/>
    <property type="evidence" value="ECO:0007669"/>
    <property type="project" value="TreeGrafter"/>
</dbReference>
<comment type="similarity">
    <text evidence="8">Belongs to the membrane-bound acyltransferase family. Porcupine subfamily.</text>
</comment>
<gene>
    <name evidence="14" type="primary">LOC110988533</name>
</gene>
<evidence type="ECO:0000256" key="1">
    <source>
        <dbReference type="ARBA" id="ARBA00004141"/>
    </source>
</evidence>
<dbReference type="KEGG" id="aplc:110988533"/>
<dbReference type="Proteomes" id="UP000694845">
    <property type="component" value="Unplaced"/>
</dbReference>
<organism evidence="13 14">
    <name type="scientific">Acanthaster planci</name>
    <name type="common">Crown-of-thorns starfish</name>
    <dbReference type="NCBI Taxonomy" id="133434"/>
    <lineage>
        <taxon>Eukaryota</taxon>
        <taxon>Metazoa</taxon>
        <taxon>Echinodermata</taxon>
        <taxon>Eleutherozoa</taxon>
        <taxon>Asterozoa</taxon>
        <taxon>Asteroidea</taxon>
        <taxon>Valvatacea</taxon>
        <taxon>Valvatida</taxon>
        <taxon>Acanthasteridae</taxon>
        <taxon>Acanthaster</taxon>
    </lineage>
</organism>
<dbReference type="InterPro" id="IPR004299">
    <property type="entry name" value="MBOAT_fam"/>
</dbReference>
<evidence type="ECO:0000256" key="4">
    <source>
        <dbReference type="ARBA" id="ARBA00022692"/>
    </source>
</evidence>
<keyword evidence="6 12" id="KW-0472">Membrane</keyword>
<evidence type="ECO:0000256" key="10">
    <source>
        <dbReference type="ARBA" id="ARBA00040371"/>
    </source>
</evidence>
<comment type="catalytic activity">
    <reaction evidence="11">
        <text>[Wnt protein]-L-serine + (9Z)-hexadecenoyl-CoA = [Wnt protein]-O-(9Z)-hexadecenoyl-L-serine + CoA</text>
        <dbReference type="Rhea" id="RHEA:45336"/>
        <dbReference type="Rhea" id="RHEA-COMP:11170"/>
        <dbReference type="Rhea" id="RHEA-COMP:11171"/>
        <dbReference type="ChEBI" id="CHEBI:29999"/>
        <dbReference type="ChEBI" id="CHEBI:57287"/>
        <dbReference type="ChEBI" id="CHEBI:61540"/>
        <dbReference type="ChEBI" id="CHEBI:85189"/>
        <dbReference type="EC" id="2.3.1.250"/>
    </reaction>
</comment>
<dbReference type="Pfam" id="PF03062">
    <property type="entry name" value="MBOAT"/>
    <property type="match status" value="1"/>
</dbReference>
<evidence type="ECO:0000256" key="5">
    <source>
        <dbReference type="ARBA" id="ARBA00022989"/>
    </source>
</evidence>
<dbReference type="OrthoDB" id="5968863at2759"/>
<dbReference type="GO" id="GO:0030258">
    <property type="term" value="P:lipid modification"/>
    <property type="evidence" value="ECO:0007669"/>
    <property type="project" value="TreeGrafter"/>
</dbReference>
<feature type="transmembrane region" description="Helical" evidence="12">
    <location>
        <begin position="277"/>
        <end position="298"/>
    </location>
</feature>
<feature type="transmembrane region" description="Helical" evidence="12">
    <location>
        <begin position="175"/>
        <end position="194"/>
    </location>
</feature>
<sequence length="521" mass="59188">MYHVHTGFTRPCHLLYCYPKAPLPDAGVSLHLGTMDADVDMIDPDFPWQDYGDIPEEVLEQMMQQYQDYYGGGEFGFEEPPAQVFSYAEHFANCVVPTLTQGIQIITPLVFGCMAMRTVSLMGLPAAFYHLLSLTVGILALSYFFEGLIIQVVALGLLGYFLLQACQASDINYKGPVSAAVFVMVLVIWELFFADPVEWNKIRGSQMILVMKVISLAFDLDQGVVEEVPEFLAYLGYTFNLATVIFGPWISFSAYLRLLHPGGDIELRWLLTAFVKFLQSLVCLLISTCVAPVLFLGFDQKWLDAYKDAMSFRFSHYFVSFVSESTSLALGLGAPREGGNKYWELNVARPWHIELPRSLVQVVTNWNLPMHVWLKNYVFKTSRKFGNFAAVLLTYAASSLLHGLNFQLAAVLLSLGFYSYIEHVFRQKLASIFNACILARRCKQDCQHLHQSTHPLVMLTNLCFGLLAMFHLAYLGVMFNSEEELQEKGYEMEHTLKKWSHLDYASHYVAATTFVFYWLIK</sequence>
<protein>
    <recommendedName>
        <fullName evidence="10">Protein-serine O-palmitoleoyltransferase porcupine</fullName>
        <ecNumber evidence="9">2.3.1.250</ecNumber>
    </recommendedName>
</protein>
<feature type="transmembrane region" description="Helical" evidence="12">
    <location>
        <begin position="109"/>
        <end position="132"/>
    </location>
</feature>
<dbReference type="GO" id="GO:0005783">
    <property type="term" value="C:endoplasmic reticulum"/>
    <property type="evidence" value="ECO:0007669"/>
    <property type="project" value="TreeGrafter"/>
</dbReference>
<dbReference type="RefSeq" id="XP_022107836.1">
    <property type="nucleotide sequence ID" value="XM_022252144.1"/>
</dbReference>
<dbReference type="PANTHER" id="PTHR13906">
    <property type="entry name" value="PORCUPINE"/>
    <property type="match status" value="1"/>
</dbReference>
<dbReference type="InterPro" id="IPR049941">
    <property type="entry name" value="LPLAT_7/PORCN-like"/>
</dbReference>
<evidence type="ECO:0000313" key="13">
    <source>
        <dbReference type="Proteomes" id="UP000694845"/>
    </source>
</evidence>
<keyword evidence="4 12" id="KW-0812">Transmembrane</keyword>
<evidence type="ECO:0000256" key="9">
    <source>
        <dbReference type="ARBA" id="ARBA00038867"/>
    </source>
</evidence>
<evidence type="ECO:0000313" key="14">
    <source>
        <dbReference type="RefSeq" id="XP_022107836.1"/>
    </source>
</evidence>
<dbReference type="PANTHER" id="PTHR13906:SF12">
    <property type="entry name" value="PROTEIN-SERINE O-PALMITOLEOYLTRANSFERASE PORCUPINE"/>
    <property type="match status" value="1"/>
</dbReference>
<feature type="transmembrane region" description="Helical" evidence="12">
    <location>
        <begin position="138"/>
        <end position="163"/>
    </location>
</feature>
<evidence type="ECO:0000256" key="12">
    <source>
        <dbReference type="SAM" id="Phobius"/>
    </source>
</evidence>